<accession>G9FGX7</accession>
<reference evidence="2 3" key="1">
    <citation type="submission" date="2011-06" db="EMBL/GenBank/DDBJ databases">
        <title>Two lysogenic phages can combine to generate a single lytic phage.</title>
        <authorList>
            <person name="Petrovski S."/>
        </authorList>
    </citation>
    <scope>NUCLEOTIDE SEQUENCE [LARGE SCALE GENOMIC DNA]</scope>
</reference>
<feature type="compositionally biased region" description="Low complexity" evidence="1">
    <location>
        <begin position="27"/>
        <end position="51"/>
    </location>
</feature>
<protein>
    <submittedName>
        <fullName evidence="2">Uncharacterized protein</fullName>
    </submittedName>
</protein>
<name>G9FGX7_9CAUD</name>
<organism evidence="2 3">
    <name type="scientific">Rhodococcus phage REQ2</name>
    <dbReference type="NCBI Taxonomy" id="1109713"/>
    <lineage>
        <taxon>Viruses</taxon>
        <taxon>Duplodnaviria</taxon>
        <taxon>Heunggongvirae</taxon>
        <taxon>Uroviricota</taxon>
        <taxon>Caudoviricetes</taxon>
        <taxon>Caudoviricetes incertae sedis</taxon>
        <taxon>Melbournevirus</taxon>
        <taxon>Melbournevirus REQ2</taxon>
    </lineage>
</organism>
<dbReference type="KEGG" id="vg:11541280"/>
<dbReference type="PROSITE" id="PS51257">
    <property type="entry name" value="PROKAR_LIPOPROTEIN"/>
    <property type="match status" value="1"/>
</dbReference>
<evidence type="ECO:0000313" key="3">
    <source>
        <dbReference type="Proteomes" id="UP000005427"/>
    </source>
</evidence>
<proteinExistence type="predicted"/>
<feature type="region of interest" description="Disordered" evidence="1">
    <location>
        <begin position="27"/>
        <end position="52"/>
    </location>
</feature>
<dbReference type="GeneID" id="11541280"/>
<dbReference type="RefSeq" id="YP_005087078.1">
    <property type="nucleotide sequence ID" value="NC_016652.1"/>
</dbReference>
<feature type="region of interest" description="Disordered" evidence="1">
    <location>
        <begin position="179"/>
        <end position="212"/>
    </location>
</feature>
<evidence type="ECO:0000256" key="1">
    <source>
        <dbReference type="SAM" id="MobiDB-lite"/>
    </source>
</evidence>
<dbReference type="EMBL" id="JN116823">
    <property type="protein sequence ID" value="AEV51888.1"/>
    <property type="molecule type" value="Genomic_DNA"/>
</dbReference>
<feature type="compositionally biased region" description="Low complexity" evidence="1">
    <location>
        <begin position="187"/>
        <end position="200"/>
    </location>
</feature>
<evidence type="ECO:0000313" key="2">
    <source>
        <dbReference type="EMBL" id="AEV51888.1"/>
    </source>
</evidence>
<dbReference type="Proteomes" id="UP000005427">
    <property type="component" value="Segment"/>
</dbReference>
<sequence length="294" mass="30552">MPDMKRTIAAIAFSAAAALVLGGCSSSDSDSSEAATPTTASNTTTTTTSENVGEGVYKPFEVATSKTYGMETRISDVTAMDTRYGPAVAITIDLKNASNEIFQDYNWPTPQLSFGPRGLPAERIVSISEQLGEGVNGNIPPGGSRVVREAYKVSMDDMKDATLSVGSLIWRGDFTTPVPPGAPAAPPTSIATATTASAPSGDGFGSMLDQGARTQVAERPEEAEAFAKRISEIGDETATTTDAQMLANFVCLNLEMGETAESTTQSLAAEADAPVGKMREVVAAAIEYQCPGKG</sequence>
<keyword evidence="3" id="KW-1185">Reference proteome</keyword>